<dbReference type="PANTHER" id="PTHR34978:SF3">
    <property type="entry name" value="SLR0241 PROTEIN"/>
    <property type="match status" value="1"/>
</dbReference>
<evidence type="ECO:0000313" key="10">
    <source>
        <dbReference type="Proteomes" id="UP000523863"/>
    </source>
</evidence>
<dbReference type="Proteomes" id="UP000523863">
    <property type="component" value="Unassembled WGS sequence"/>
</dbReference>
<dbReference type="EMBL" id="JACHBL010000001">
    <property type="protein sequence ID" value="MBB5597310.1"/>
    <property type="molecule type" value="Genomic_DNA"/>
</dbReference>
<proteinExistence type="inferred from homology"/>
<feature type="transmembrane region" description="Helical" evidence="7">
    <location>
        <begin position="80"/>
        <end position="101"/>
    </location>
</feature>
<keyword evidence="7" id="KW-0812">Transmembrane</keyword>
<reference evidence="9 10" key="1">
    <citation type="submission" date="2020-08" db="EMBL/GenBank/DDBJ databases">
        <title>Sequencing the genomes of 1000 actinobacteria strains.</title>
        <authorList>
            <person name="Klenk H.-P."/>
        </authorList>
    </citation>
    <scope>NUCLEOTIDE SEQUENCE [LARGE SCALE GENOMIC DNA]</scope>
    <source>
        <strain evidence="9 10">DSM 23694</strain>
    </source>
</reference>
<evidence type="ECO:0000313" key="9">
    <source>
        <dbReference type="EMBL" id="MBB5597310.1"/>
    </source>
</evidence>
<comment type="cofactor">
    <cofactor evidence="6">
        <name>Zn(2+)</name>
        <dbReference type="ChEBI" id="CHEBI:29105"/>
    </cofactor>
    <text evidence="6">Binds 1 zinc ion per subunit.</text>
</comment>
<keyword evidence="1 6" id="KW-0645">Protease</keyword>
<evidence type="ECO:0000256" key="1">
    <source>
        <dbReference type="ARBA" id="ARBA00022670"/>
    </source>
</evidence>
<feature type="domain" description="Peptidase M48" evidence="8">
    <location>
        <begin position="128"/>
        <end position="187"/>
    </location>
</feature>
<evidence type="ECO:0000256" key="7">
    <source>
        <dbReference type="SAM" id="Phobius"/>
    </source>
</evidence>
<dbReference type="AlphaFoldDB" id="A0A7W8Y9U8"/>
<protein>
    <submittedName>
        <fullName evidence="9">Zn-dependent protease with chaperone function</fullName>
    </submittedName>
</protein>
<keyword evidence="7" id="KW-0472">Membrane</keyword>
<evidence type="ECO:0000259" key="8">
    <source>
        <dbReference type="Pfam" id="PF01435"/>
    </source>
</evidence>
<dbReference type="GO" id="GO:0046872">
    <property type="term" value="F:metal ion binding"/>
    <property type="evidence" value="ECO:0007669"/>
    <property type="project" value="UniProtKB-KW"/>
</dbReference>
<dbReference type="GO" id="GO:0006508">
    <property type="term" value="P:proteolysis"/>
    <property type="evidence" value="ECO:0007669"/>
    <property type="project" value="UniProtKB-KW"/>
</dbReference>
<evidence type="ECO:0000256" key="5">
    <source>
        <dbReference type="ARBA" id="ARBA00023049"/>
    </source>
</evidence>
<dbReference type="RefSeq" id="WP_183640280.1">
    <property type="nucleotide sequence ID" value="NZ_JACHBL010000001.1"/>
</dbReference>
<comment type="caution">
    <text evidence="9">The sequence shown here is derived from an EMBL/GenBank/DDBJ whole genome shotgun (WGS) entry which is preliminary data.</text>
</comment>
<dbReference type="GO" id="GO:0004222">
    <property type="term" value="F:metalloendopeptidase activity"/>
    <property type="evidence" value="ECO:0007669"/>
    <property type="project" value="InterPro"/>
</dbReference>
<evidence type="ECO:0000256" key="4">
    <source>
        <dbReference type="ARBA" id="ARBA00022833"/>
    </source>
</evidence>
<keyword evidence="7" id="KW-1133">Transmembrane helix</keyword>
<keyword evidence="4 6" id="KW-0862">Zinc</keyword>
<sequence>MLLAASIMGAIAVALAWPVPVLLSRAKWPSRFPALAMVAWQAVGLIGGITMIGAGLTFGAWPFVNRSLQSNVWLVTLSHFALAFSVFLGLHLILTLVMTWFRISRKRVRHRNLLALLSEPSDIAPNALVIPHDSPVAYCVPGSSRSLTVLSRGLISTLSSNEIAAVVAHERAHLTQRHDLLILAFESWHRSLPWLPTARLARTAVSELMEMLADDAALREVSRTDLLRALAATIQYSDGQISPEDDDAARLERSIAGHPNSAERDDAGMPQEVVNSRRLTRLLNAS</sequence>
<organism evidence="9 10">
    <name type="scientific">Neomicrococcus lactis</name>
    <dbReference type="NCBI Taxonomy" id="732241"/>
    <lineage>
        <taxon>Bacteria</taxon>
        <taxon>Bacillati</taxon>
        <taxon>Actinomycetota</taxon>
        <taxon>Actinomycetes</taxon>
        <taxon>Micrococcales</taxon>
        <taxon>Micrococcaceae</taxon>
        <taxon>Neomicrococcus</taxon>
    </lineage>
</organism>
<name>A0A7W8Y9U8_9MICC</name>
<evidence type="ECO:0000256" key="2">
    <source>
        <dbReference type="ARBA" id="ARBA00022723"/>
    </source>
</evidence>
<keyword evidence="2" id="KW-0479">Metal-binding</keyword>
<dbReference type="InterPro" id="IPR001915">
    <property type="entry name" value="Peptidase_M48"/>
</dbReference>
<accession>A0A7W8Y9U8</accession>
<keyword evidence="10" id="KW-1185">Reference proteome</keyword>
<dbReference type="InterPro" id="IPR052173">
    <property type="entry name" value="Beta-lactam_resp_regulator"/>
</dbReference>
<dbReference type="PANTHER" id="PTHR34978">
    <property type="entry name" value="POSSIBLE SENSOR-TRANSDUCER PROTEIN BLAR"/>
    <property type="match status" value="1"/>
</dbReference>
<gene>
    <name evidence="9" type="ORF">BKA12_000390</name>
</gene>
<evidence type="ECO:0000256" key="6">
    <source>
        <dbReference type="RuleBase" id="RU003983"/>
    </source>
</evidence>
<keyword evidence="3 6" id="KW-0378">Hydrolase</keyword>
<dbReference type="CDD" id="cd07326">
    <property type="entry name" value="M56_BlaR1_MecR1_like"/>
    <property type="match status" value="1"/>
</dbReference>
<keyword evidence="5 6" id="KW-0482">Metalloprotease</keyword>
<comment type="similarity">
    <text evidence="6">Belongs to the peptidase M48 family.</text>
</comment>
<feature type="transmembrane region" description="Helical" evidence="7">
    <location>
        <begin position="6"/>
        <end position="23"/>
    </location>
</feature>
<evidence type="ECO:0000256" key="3">
    <source>
        <dbReference type="ARBA" id="ARBA00022801"/>
    </source>
</evidence>
<dbReference type="Gene3D" id="3.30.2010.10">
    <property type="entry name" value="Metalloproteases ('zincins'), catalytic domain"/>
    <property type="match status" value="1"/>
</dbReference>
<feature type="transmembrane region" description="Helical" evidence="7">
    <location>
        <begin position="35"/>
        <end position="60"/>
    </location>
</feature>
<dbReference type="Pfam" id="PF01435">
    <property type="entry name" value="Peptidase_M48"/>
    <property type="match status" value="1"/>
</dbReference>